<evidence type="ECO:0000256" key="1">
    <source>
        <dbReference type="ARBA" id="ARBA00023157"/>
    </source>
</evidence>
<dbReference type="PANTHER" id="PTHR45784">
    <property type="entry name" value="C-TYPE LECTIN DOMAIN FAMILY 20 MEMBER A-RELATED"/>
    <property type="match status" value="1"/>
</dbReference>
<keyword evidence="5" id="KW-1185">Reference proteome</keyword>
<dbReference type="InterPro" id="IPR018378">
    <property type="entry name" value="C-type_lectin_CS"/>
</dbReference>
<feature type="region of interest" description="Disordered" evidence="2">
    <location>
        <begin position="32"/>
        <end position="66"/>
    </location>
</feature>
<feature type="domain" description="C-type lectin" evidence="3">
    <location>
        <begin position="171"/>
        <end position="262"/>
    </location>
</feature>
<keyword evidence="1" id="KW-1015">Disulfide bond</keyword>
<dbReference type="PROSITE" id="PS50041">
    <property type="entry name" value="C_TYPE_LECTIN_2"/>
    <property type="match status" value="1"/>
</dbReference>
<dbReference type="AlphaFoldDB" id="A0AAV2LW18"/>
<dbReference type="InterPro" id="IPR016186">
    <property type="entry name" value="C-type_lectin-like/link_sf"/>
</dbReference>
<evidence type="ECO:0000313" key="4">
    <source>
        <dbReference type="EMBL" id="CAL1605245.1"/>
    </source>
</evidence>
<dbReference type="Gene3D" id="3.10.100.10">
    <property type="entry name" value="Mannose-Binding Protein A, subunit A"/>
    <property type="match status" value="2"/>
</dbReference>
<reference evidence="4 5" key="1">
    <citation type="submission" date="2024-04" db="EMBL/GenBank/DDBJ databases">
        <authorList>
            <person name="Waldvogel A.-M."/>
            <person name="Schoenle A."/>
        </authorList>
    </citation>
    <scope>NUCLEOTIDE SEQUENCE [LARGE SCALE GENOMIC DNA]</scope>
</reference>
<evidence type="ECO:0000259" key="3">
    <source>
        <dbReference type="PROSITE" id="PS50041"/>
    </source>
</evidence>
<name>A0AAV2LW18_KNICA</name>
<dbReference type="EMBL" id="OZ035827">
    <property type="protein sequence ID" value="CAL1605245.1"/>
    <property type="molecule type" value="Genomic_DNA"/>
</dbReference>
<evidence type="ECO:0000313" key="5">
    <source>
        <dbReference type="Proteomes" id="UP001497482"/>
    </source>
</evidence>
<dbReference type="Proteomes" id="UP001497482">
    <property type="component" value="Chromosome 5"/>
</dbReference>
<proteinExistence type="predicted"/>
<gene>
    <name evidence="4" type="ORF">KC01_LOCUS32661</name>
</gene>
<dbReference type="InterPro" id="IPR001304">
    <property type="entry name" value="C-type_lectin-like"/>
</dbReference>
<dbReference type="PROSITE" id="PS00615">
    <property type="entry name" value="C_TYPE_LECTIN_1"/>
    <property type="match status" value="1"/>
</dbReference>
<dbReference type="SMART" id="SM00034">
    <property type="entry name" value="CLECT"/>
    <property type="match status" value="1"/>
</dbReference>
<sequence length="328" mass="35750">MRPPALPPSLPTASSGLRVRSWCFRLLPPSPTSSFLRRSCSPARGPVSAGGADSDHKSGPSKAKRLEAQDPEQALLPGLSNPVLVALPAYCREHHKDLATVENTEEVKKLPIPSGHTAWIGLYDDPASWKQMTGTLVTPRTPVENNCVSSCKMVSGWIKTVPLHMPLFVTESYCRQNYHDLATIQTSAENQAVKDLLTSSTSIVWIGLYRVSWRWSDGSPSTFRSWLTGEPGNSGGSEHCGVQYDCFWHDYPCSFKQPFVCQEVWMFIIVLTAGRTLGPGVLSEVAPSAHKEMSDVTAHRQRNALSISGATLGIKAALWFTVTGSGSL</sequence>
<feature type="compositionally biased region" description="Basic and acidic residues" evidence="2">
    <location>
        <begin position="53"/>
        <end position="66"/>
    </location>
</feature>
<evidence type="ECO:0000256" key="2">
    <source>
        <dbReference type="SAM" id="MobiDB-lite"/>
    </source>
</evidence>
<dbReference type="Pfam" id="PF00059">
    <property type="entry name" value="Lectin_C"/>
    <property type="match status" value="1"/>
</dbReference>
<accession>A0AAV2LW18</accession>
<organism evidence="4 5">
    <name type="scientific">Knipowitschia caucasica</name>
    <name type="common">Caucasian dwarf goby</name>
    <name type="synonym">Pomatoschistus caucasicus</name>
    <dbReference type="NCBI Taxonomy" id="637954"/>
    <lineage>
        <taxon>Eukaryota</taxon>
        <taxon>Metazoa</taxon>
        <taxon>Chordata</taxon>
        <taxon>Craniata</taxon>
        <taxon>Vertebrata</taxon>
        <taxon>Euteleostomi</taxon>
        <taxon>Actinopterygii</taxon>
        <taxon>Neopterygii</taxon>
        <taxon>Teleostei</taxon>
        <taxon>Neoteleostei</taxon>
        <taxon>Acanthomorphata</taxon>
        <taxon>Gobiaria</taxon>
        <taxon>Gobiiformes</taxon>
        <taxon>Gobioidei</taxon>
        <taxon>Gobiidae</taxon>
        <taxon>Gobiinae</taxon>
        <taxon>Knipowitschia</taxon>
    </lineage>
</organism>
<dbReference type="SUPFAM" id="SSF56436">
    <property type="entry name" value="C-type lectin-like"/>
    <property type="match status" value="2"/>
</dbReference>
<dbReference type="InterPro" id="IPR016187">
    <property type="entry name" value="CTDL_fold"/>
</dbReference>
<protein>
    <recommendedName>
        <fullName evidence="3">C-type lectin domain-containing protein</fullName>
    </recommendedName>
</protein>
<dbReference type="PANTHER" id="PTHR45784:SF3">
    <property type="entry name" value="C-TYPE LECTIN DOMAIN FAMILY 4 MEMBER K-LIKE-RELATED"/>
    <property type="match status" value="1"/>
</dbReference>